<dbReference type="Proteomes" id="UP000199041">
    <property type="component" value="Unassembled WGS sequence"/>
</dbReference>
<organism evidence="1 2">
    <name type="scientific">Arachidicoccus rhizosphaerae</name>
    <dbReference type="NCBI Taxonomy" id="551991"/>
    <lineage>
        <taxon>Bacteria</taxon>
        <taxon>Pseudomonadati</taxon>
        <taxon>Bacteroidota</taxon>
        <taxon>Chitinophagia</taxon>
        <taxon>Chitinophagales</taxon>
        <taxon>Chitinophagaceae</taxon>
        <taxon>Arachidicoccus</taxon>
    </lineage>
</organism>
<dbReference type="AlphaFoldDB" id="A0A1H4B3L1"/>
<name>A0A1H4B3L1_9BACT</name>
<gene>
    <name evidence="1" type="ORF">SAMN05192529_11823</name>
</gene>
<protein>
    <submittedName>
        <fullName evidence="1">Uncharacterized protein</fullName>
    </submittedName>
</protein>
<reference evidence="1 2" key="1">
    <citation type="submission" date="2016-10" db="EMBL/GenBank/DDBJ databases">
        <authorList>
            <person name="de Groot N.N."/>
        </authorList>
    </citation>
    <scope>NUCLEOTIDE SEQUENCE [LARGE SCALE GENOMIC DNA]</scope>
    <source>
        <strain evidence="1 2">Vu-144</strain>
    </source>
</reference>
<evidence type="ECO:0000313" key="2">
    <source>
        <dbReference type="Proteomes" id="UP000199041"/>
    </source>
</evidence>
<evidence type="ECO:0000313" key="1">
    <source>
        <dbReference type="EMBL" id="SEA42667.1"/>
    </source>
</evidence>
<keyword evidence="2" id="KW-1185">Reference proteome</keyword>
<proteinExistence type="predicted"/>
<dbReference type="STRING" id="551991.SAMN05192529_11823"/>
<dbReference type="EMBL" id="FNQY01000018">
    <property type="protein sequence ID" value="SEA42667.1"/>
    <property type="molecule type" value="Genomic_DNA"/>
</dbReference>
<accession>A0A1H4B3L1</accession>
<sequence length="78" mass="9189">MHFFDGCLLKFNRFGYIVHYNAWSSFQTLYDRSVKILKKSASFKAVRYNTGKVEKEEGELLLAQNFGVLRRLEDLRPP</sequence>